<feature type="domain" description="Glycosyltransferase 2-like" evidence="9">
    <location>
        <begin position="9"/>
        <end position="168"/>
    </location>
</feature>
<accession>A0A0G1PM07</accession>
<evidence type="ECO:0000259" key="9">
    <source>
        <dbReference type="Pfam" id="PF00535"/>
    </source>
</evidence>
<keyword evidence="3" id="KW-0808">Transferase</keyword>
<dbReference type="PANTHER" id="PTHR48090:SF3">
    <property type="entry name" value="UNDECAPRENYL-PHOSPHATE 4-DEOXY-4-FORMAMIDO-L-ARABINOSE TRANSFERASE"/>
    <property type="match status" value="1"/>
</dbReference>
<protein>
    <submittedName>
        <fullName evidence="10">NAD-dependent epimerase/dehydratase</fullName>
    </submittedName>
</protein>
<dbReference type="EMBL" id="LCMI01000001">
    <property type="protein sequence ID" value="KKU33834.1"/>
    <property type="molecule type" value="Genomic_DNA"/>
</dbReference>
<name>A0A0G1PM07_9BACT</name>
<dbReference type="InterPro" id="IPR029044">
    <property type="entry name" value="Nucleotide-diphossugar_trans"/>
</dbReference>
<reference evidence="10 11" key="1">
    <citation type="journal article" date="2015" name="Nature">
        <title>rRNA introns, odd ribosomes, and small enigmatic genomes across a large radiation of phyla.</title>
        <authorList>
            <person name="Brown C.T."/>
            <person name="Hug L.A."/>
            <person name="Thomas B.C."/>
            <person name="Sharon I."/>
            <person name="Castelle C.J."/>
            <person name="Singh A."/>
            <person name="Wilkins M.J."/>
            <person name="Williams K.H."/>
            <person name="Banfield J.F."/>
        </authorList>
    </citation>
    <scope>NUCLEOTIDE SEQUENCE [LARGE SCALE GENOMIC DNA]</scope>
</reference>
<proteinExistence type="predicted"/>
<evidence type="ECO:0000256" key="4">
    <source>
        <dbReference type="ARBA" id="ARBA00022692"/>
    </source>
</evidence>
<organism evidence="10 11">
    <name type="scientific">Candidatus Collierbacteria bacterium GW2011_GWA2_46_26</name>
    <dbReference type="NCBI Taxonomy" id="1618381"/>
    <lineage>
        <taxon>Bacteria</taxon>
        <taxon>Candidatus Collieribacteriota</taxon>
    </lineage>
</organism>
<feature type="transmembrane region" description="Helical" evidence="8">
    <location>
        <begin position="263"/>
        <end position="289"/>
    </location>
</feature>
<evidence type="ECO:0000256" key="2">
    <source>
        <dbReference type="ARBA" id="ARBA00022676"/>
    </source>
</evidence>
<dbReference type="Pfam" id="PF00535">
    <property type="entry name" value="Glycos_transf_2"/>
    <property type="match status" value="1"/>
</dbReference>
<keyword evidence="2" id="KW-0328">Glycosyltransferase</keyword>
<dbReference type="AlphaFoldDB" id="A0A0G1PM07"/>
<evidence type="ECO:0000256" key="6">
    <source>
        <dbReference type="ARBA" id="ARBA00022989"/>
    </source>
</evidence>
<dbReference type="CDD" id="cd04187">
    <property type="entry name" value="DPM1_like_bac"/>
    <property type="match status" value="1"/>
</dbReference>
<evidence type="ECO:0000256" key="5">
    <source>
        <dbReference type="ARBA" id="ARBA00022985"/>
    </source>
</evidence>
<dbReference type="Gene3D" id="3.90.550.10">
    <property type="entry name" value="Spore Coat Polysaccharide Biosynthesis Protein SpsA, Chain A"/>
    <property type="match status" value="1"/>
</dbReference>
<dbReference type="PANTHER" id="PTHR48090">
    <property type="entry name" value="UNDECAPRENYL-PHOSPHATE 4-DEOXY-4-FORMAMIDO-L-ARABINOSE TRANSFERASE-RELATED"/>
    <property type="match status" value="1"/>
</dbReference>
<dbReference type="SUPFAM" id="SSF53448">
    <property type="entry name" value="Nucleotide-diphospho-sugar transferases"/>
    <property type="match status" value="1"/>
</dbReference>
<keyword evidence="1" id="KW-1003">Cell membrane</keyword>
<dbReference type="InterPro" id="IPR001173">
    <property type="entry name" value="Glyco_trans_2-like"/>
</dbReference>
<keyword evidence="4 8" id="KW-0812">Transmembrane</keyword>
<dbReference type="PATRIC" id="fig|1618381.3.peg.120"/>
<dbReference type="GO" id="GO:0009103">
    <property type="term" value="P:lipopolysaccharide biosynthetic process"/>
    <property type="evidence" value="ECO:0007669"/>
    <property type="project" value="UniProtKB-KW"/>
</dbReference>
<sequence length="313" mass="35608">MRKTETLTAIIACYRDGQAIPVMYERLKKTFKKIGVGYEIIFVNDGSPDDSKLVLDKITKKDGNVVAITHSRNFGSQMAFSSGMNIATGDAVILLDGDLQDPPEIISDFYKKWKEGFDVVYGIRVKREASNFMQVAYKMFYRLFQKLSYIHVPLDAGDFSLMDKKVVRAINTLPEKDRFLRGLRAWVGFKQTGIPYIRPERLFGKTTNSLHKNFGWARKGIFSFSYVPLELITYISLAVALLSMVGIVIEIILKIFFPDTPRGVPITLVTILFLGSMQLLFISVIGEYVGKIFEEVKNRPMYIVKDIVNKPKK</sequence>
<gene>
    <name evidence="10" type="ORF">UX47_C0001G0117</name>
</gene>
<dbReference type="InterPro" id="IPR050256">
    <property type="entry name" value="Glycosyltransferase_2"/>
</dbReference>
<keyword evidence="5" id="KW-0448">Lipopolysaccharide biosynthesis</keyword>
<dbReference type="GO" id="GO:0016757">
    <property type="term" value="F:glycosyltransferase activity"/>
    <property type="evidence" value="ECO:0007669"/>
    <property type="project" value="UniProtKB-KW"/>
</dbReference>
<dbReference type="Proteomes" id="UP000034794">
    <property type="component" value="Unassembled WGS sequence"/>
</dbReference>
<evidence type="ECO:0000313" key="11">
    <source>
        <dbReference type="Proteomes" id="UP000034794"/>
    </source>
</evidence>
<keyword evidence="7 8" id="KW-0472">Membrane</keyword>
<evidence type="ECO:0000313" key="10">
    <source>
        <dbReference type="EMBL" id="KKU33834.1"/>
    </source>
</evidence>
<dbReference type="GO" id="GO:0005886">
    <property type="term" value="C:plasma membrane"/>
    <property type="evidence" value="ECO:0007669"/>
    <property type="project" value="TreeGrafter"/>
</dbReference>
<evidence type="ECO:0000256" key="7">
    <source>
        <dbReference type="ARBA" id="ARBA00023136"/>
    </source>
</evidence>
<evidence type="ECO:0000256" key="1">
    <source>
        <dbReference type="ARBA" id="ARBA00022475"/>
    </source>
</evidence>
<evidence type="ECO:0000256" key="3">
    <source>
        <dbReference type="ARBA" id="ARBA00022679"/>
    </source>
</evidence>
<keyword evidence="6 8" id="KW-1133">Transmembrane helix</keyword>
<comment type="caution">
    <text evidence="10">The sequence shown here is derived from an EMBL/GenBank/DDBJ whole genome shotgun (WGS) entry which is preliminary data.</text>
</comment>
<feature type="transmembrane region" description="Helical" evidence="8">
    <location>
        <begin position="231"/>
        <end position="257"/>
    </location>
</feature>
<evidence type="ECO:0000256" key="8">
    <source>
        <dbReference type="SAM" id="Phobius"/>
    </source>
</evidence>